<dbReference type="InterPro" id="IPR003838">
    <property type="entry name" value="ABC3_permease_C"/>
</dbReference>
<feature type="transmembrane region" description="Helical" evidence="7">
    <location>
        <begin position="425"/>
        <end position="445"/>
    </location>
</feature>
<proteinExistence type="inferred from homology"/>
<feature type="transmembrane region" description="Helical" evidence="7">
    <location>
        <begin position="717"/>
        <end position="736"/>
    </location>
</feature>
<evidence type="ECO:0000313" key="9">
    <source>
        <dbReference type="EMBL" id="VYS88534.1"/>
    </source>
</evidence>
<evidence type="ECO:0000256" key="4">
    <source>
        <dbReference type="ARBA" id="ARBA00022989"/>
    </source>
</evidence>
<feature type="domain" description="ABC3 transporter permease C-terminal" evidence="8">
    <location>
        <begin position="718"/>
        <end position="828"/>
    </location>
</feature>
<comment type="subcellular location">
    <subcellularLocation>
        <location evidence="1">Cell membrane</location>
        <topology evidence="1">Multi-pass membrane protein</topology>
    </subcellularLocation>
</comment>
<feature type="domain" description="ABC3 transporter permease C-terminal" evidence="8">
    <location>
        <begin position="267"/>
        <end position="385"/>
    </location>
</feature>
<keyword evidence="3 7" id="KW-0812">Transmembrane</keyword>
<dbReference type="PANTHER" id="PTHR30572:SF4">
    <property type="entry name" value="ABC TRANSPORTER PERMEASE YTRF"/>
    <property type="match status" value="1"/>
</dbReference>
<feature type="transmembrane region" description="Helical" evidence="7">
    <location>
        <begin position="314"/>
        <end position="336"/>
    </location>
</feature>
<dbReference type="AlphaFoldDB" id="A0A6N2S6A9"/>
<sequence length="846" mass="94989">MLANNNLKVCRTLASRDLRFHPVKYILLSCAAMMTAALYTFVFLLGSSVEDAYLLNYQYSYGSTSHILYTGLTEKQADTLSGNSSIKSTVRLSSIGQLSDPIIGQRNIKLAVTDRAYAQTVLSVPTKGRLPIKRGEIALDEFTMDSLGVPHEEGSPVSLQWKDPDGKEHKTTFTLCGWWASPTNFTEACAWITKEEAKELLPDYDKENAYNVTLGVTLHQPKNLEKQADLILNEQGVAGCSYTTNLAYQDARMEMAEQQARPYYMPVLLVVLCGYLMVYSIVHVTADKDRLFLADLKSMGMTPRQIRQLLMNQGILVSLLGMFPGWAIGFVLHYFITGRVVIGMEENPALYFLSWQPFAAAFLCTMATVLLAYLLPFIRLSRMTPAEMLCSISGRLPKKKTTSYEPMTLKQLAFRTLGKNRWRTLLSVVSLLLAILLLNSVWIRYISAKEDLYLSAMFPWDYSLCDGSAYLSGQQYNEKNAGITEETVEELKKRSEVKSVSVLKSHEVSMTAPTKLCRRITEFYDQPYDETKTLRETQEAFPEWLEGLARLEETGNYTGLVIGMDGVYLDYLQEYSPFTSGKFDKEAFASGNYVLAGGAYHEGLSSPAEGEEIELMGQRFTVMGSVMHDETYLQGKPSLEAAFNIAYILPMEAFDKLFPGQAYRQLAVNIDKEQQKEFESYLDEYEQGLNRGVGITRRSEYQENFRVARLNLVLPDLVIGLVLTGIALMNFMNMLVSKTVSRKKEFALYESLGMTGTQLRVLLLLEGIFHGALILVILIPATAVFDCFVMPKVVDAAGSWSMVYTCSFLPLWIFAAILGMLAVAVPMLCLHFLTKGSLTERMRQGE</sequence>
<feature type="transmembrane region" description="Helical" evidence="7">
    <location>
        <begin position="811"/>
        <end position="833"/>
    </location>
</feature>
<feature type="transmembrane region" description="Helical" evidence="7">
    <location>
        <begin position="356"/>
        <end position="378"/>
    </location>
</feature>
<dbReference type="InterPro" id="IPR050250">
    <property type="entry name" value="Macrolide_Exporter_MacB"/>
</dbReference>
<feature type="transmembrane region" description="Helical" evidence="7">
    <location>
        <begin position="761"/>
        <end position="791"/>
    </location>
</feature>
<organism evidence="9">
    <name type="scientific">Blautia glucerasea</name>
    <dbReference type="NCBI Taxonomy" id="536633"/>
    <lineage>
        <taxon>Bacteria</taxon>
        <taxon>Bacillati</taxon>
        <taxon>Bacillota</taxon>
        <taxon>Clostridia</taxon>
        <taxon>Lachnospirales</taxon>
        <taxon>Lachnospiraceae</taxon>
        <taxon>Blautia</taxon>
    </lineage>
</organism>
<dbReference type="PANTHER" id="PTHR30572">
    <property type="entry name" value="MEMBRANE COMPONENT OF TRANSPORTER-RELATED"/>
    <property type="match status" value="1"/>
</dbReference>
<evidence type="ECO:0000256" key="3">
    <source>
        <dbReference type="ARBA" id="ARBA00022692"/>
    </source>
</evidence>
<gene>
    <name evidence="9" type="ORF">BGLFYP119_00974</name>
</gene>
<comment type="similarity">
    <text evidence="6">Belongs to the ABC-4 integral membrane protein family.</text>
</comment>
<dbReference type="RefSeq" id="WP_156353333.1">
    <property type="nucleotide sequence ID" value="NZ_CACRST010000010.1"/>
</dbReference>
<evidence type="ECO:0000256" key="5">
    <source>
        <dbReference type="ARBA" id="ARBA00023136"/>
    </source>
</evidence>
<dbReference type="EMBL" id="CACRST010000010">
    <property type="protein sequence ID" value="VYS88534.1"/>
    <property type="molecule type" value="Genomic_DNA"/>
</dbReference>
<dbReference type="Pfam" id="PF02687">
    <property type="entry name" value="FtsX"/>
    <property type="match status" value="2"/>
</dbReference>
<reference evidence="9" key="1">
    <citation type="submission" date="2019-11" db="EMBL/GenBank/DDBJ databases">
        <authorList>
            <person name="Feng L."/>
        </authorList>
    </citation>
    <scope>NUCLEOTIDE SEQUENCE</scope>
    <source>
        <strain evidence="9">BgluceraseaLFYP119</strain>
    </source>
</reference>
<dbReference type="GO" id="GO:0005886">
    <property type="term" value="C:plasma membrane"/>
    <property type="evidence" value="ECO:0007669"/>
    <property type="project" value="UniProtKB-SubCell"/>
</dbReference>
<evidence type="ECO:0000256" key="7">
    <source>
        <dbReference type="SAM" id="Phobius"/>
    </source>
</evidence>
<dbReference type="GO" id="GO:0022857">
    <property type="term" value="F:transmembrane transporter activity"/>
    <property type="evidence" value="ECO:0007669"/>
    <property type="project" value="TreeGrafter"/>
</dbReference>
<feature type="transmembrane region" description="Helical" evidence="7">
    <location>
        <begin position="263"/>
        <end position="282"/>
    </location>
</feature>
<keyword evidence="5 7" id="KW-0472">Membrane</keyword>
<accession>A0A6N2S6A9</accession>
<protein>
    <submittedName>
        <fullName evidence="9">FtsX-like permease family protein</fullName>
    </submittedName>
</protein>
<keyword evidence="2" id="KW-1003">Cell membrane</keyword>
<keyword evidence="4 7" id="KW-1133">Transmembrane helix</keyword>
<name>A0A6N2S6A9_9FIRM</name>
<evidence type="ECO:0000259" key="8">
    <source>
        <dbReference type="Pfam" id="PF02687"/>
    </source>
</evidence>
<evidence type="ECO:0000256" key="6">
    <source>
        <dbReference type="ARBA" id="ARBA00038076"/>
    </source>
</evidence>
<evidence type="ECO:0000256" key="2">
    <source>
        <dbReference type="ARBA" id="ARBA00022475"/>
    </source>
</evidence>
<feature type="transmembrane region" description="Helical" evidence="7">
    <location>
        <begin position="25"/>
        <end position="46"/>
    </location>
</feature>
<evidence type="ECO:0000256" key="1">
    <source>
        <dbReference type="ARBA" id="ARBA00004651"/>
    </source>
</evidence>